<dbReference type="GO" id="GO:0005524">
    <property type="term" value="F:ATP binding"/>
    <property type="evidence" value="ECO:0007669"/>
    <property type="project" value="UniProtKB-KW"/>
</dbReference>
<dbReference type="InterPro" id="IPR039421">
    <property type="entry name" value="Type_1_exporter"/>
</dbReference>
<feature type="transmembrane region" description="Helical" evidence="9">
    <location>
        <begin position="20"/>
        <end position="45"/>
    </location>
</feature>
<dbReference type="InterPro" id="IPR017871">
    <property type="entry name" value="ABC_transporter-like_CS"/>
</dbReference>
<dbReference type="PATRIC" id="fig|28128.5.peg.647"/>
<feature type="domain" description="ABC transmembrane type-1" evidence="11">
    <location>
        <begin position="22"/>
        <end position="291"/>
    </location>
</feature>
<keyword evidence="2" id="KW-0813">Transport</keyword>
<dbReference type="PROSITE" id="PS00211">
    <property type="entry name" value="ABC_TRANSPORTER_1"/>
    <property type="match status" value="1"/>
</dbReference>
<comment type="subcellular location">
    <subcellularLocation>
        <location evidence="1">Cell membrane</location>
        <topology evidence="1">Multi-pass membrane protein</topology>
    </subcellularLocation>
</comment>
<dbReference type="STRING" id="28128.HMPREF3226_00641"/>
<dbReference type="EMBL" id="LRQG01000032">
    <property type="protein sequence ID" value="KXA42476.1"/>
    <property type="molecule type" value="Genomic_DNA"/>
</dbReference>
<feature type="transmembrane region" description="Helical" evidence="9">
    <location>
        <begin position="143"/>
        <end position="160"/>
    </location>
</feature>
<evidence type="ECO:0000259" key="11">
    <source>
        <dbReference type="PROSITE" id="PS50929"/>
    </source>
</evidence>
<evidence type="ECO:0000256" key="3">
    <source>
        <dbReference type="ARBA" id="ARBA00022475"/>
    </source>
</evidence>
<keyword evidence="13" id="KW-1185">Reference proteome</keyword>
<keyword evidence="8 9" id="KW-0472">Membrane</keyword>
<dbReference type="InterPro" id="IPR036640">
    <property type="entry name" value="ABC1_TM_sf"/>
</dbReference>
<evidence type="ECO:0000313" key="12">
    <source>
        <dbReference type="EMBL" id="KXA42476.1"/>
    </source>
</evidence>
<dbReference type="FunFam" id="3.40.50.300:FF:000221">
    <property type="entry name" value="Multidrug ABC transporter ATP-binding protein"/>
    <property type="match status" value="1"/>
</dbReference>
<feature type="transmembrane region" description="Helical" evidence="9">
    <location>
        <begin position="166"/>
        <end position="183"/>
    </location>
</feature>
<comment type="caution">
    <text evidence="12">The sequence shown here is derived from an EMBL/GenBank/DDBJ whole genome shotgun (WGS) entry which is preliminary data.</text>
</comment>
<dbReference type="GO" id="GO:0005886">
    <property type="term" value="C:plasma membrane"/>
    <property type="evidence" value="ECO:0007669"/>
    <property type="project" value="UniProtKB-SubCell"/>
</dbReference>
<protein>
    <submittedName>
        <fullName evidence="12">ABC transporter, ATP-binding protein</fullName>
    </submittedName>
</protein>
<evidence type="ECO:0000256" key="1">
    <source>
        <dbReference type="ARBA" id="ARBA00004651"/>
    </source>
</evidence>
<dbReference type="Proteomes" id="UP000070533">
    <property type="component" value="Unassembled WGS sequence"/>
</dbReference>
<evidence type="ECO:0000256" key="7">
    <source>
        <dbReference type="ARBA" id="ARBA00022989"/>
    </source>
</evidence>
<feature type="transmembrane region" description="Helical" evidence="9">
    <location>
        <begin position="253"/>
        <end position="272"/>
    </location>
</feature>
<dbReference type="Gene3D" id="1.20.1560.10">
    <property type="entry name" value="ABC transporter type 1, transmembrane domain"/>
    <property type="match status" value="1"/>
</dbReference>
<name>A0A133QHX7_9BACT</name>
<keyword evidence="7 9" id="KW-1133">Transmembrane helix</keyword>
<feature type="transmembrane region" description="Helical" evidence="9">
    <location>
        <begin position="278"/>
        <end position="299"/>
    </location>
</feature>
<dbReference type="SUPFAM" id="SSF90123">
    <property type="entry name" value="ABC transporter transmembrane region"/>
    <property type="match status" value="1"/>
</dbReference>
<reference evidence="13" key="1">
    <citation type="submission" date="2016-01" db="EMBL/GenBank/DDBJ databases">
        <authorList>
            <person name="Mitreva M."/>
            <person name="Pepin K.H."/>
            <person name="Mihindukulasuriya K.A."/>
            <person name="Fulton R."/>
            <person name="Fronick C."/>
            <person name="O'Laughlin M."/>
            <person name="Miner T."/>
            <person name="Herter B."/>
            <person name="Rosa B.A."/>
            <person name="Cordes M."/>
            <person name="Tomlinson C."/>
            <person name="Wollam A."/>
            <person name="Palsikar V.B."/>
            <person name="Mardis E.R."/>
            <person name="Wilson R.K."/>
        </authorList>
    </citation>
    <scope>NUCLEOTIDE SEQUENCE [LARGE SCALE GENOMIC DNA]</scope>
    <source>
        <strain evidence="13">MJR7716</strain>
    </source>
</reference>
<dbReference type="OrthoDB" id="9762778at2"/>
<dbReference type="PROSITE" id="PS50893">
    <property type="entry name" value="ABC_TRANSPORTER_2"/>
    <property type="match status" value="1"/>
</dbReference>
<evidence type="ECO:0000313" key="13">
    <source>
        <dbReference type="Proteomes" id="UP000070533"/>
    </source>
</evidence>
<dbReference type="GO" id="GO:0016887">
    <property type="term" value="F:ATP hydrolysis activity"/>
    <property type="evidence" value="ECO:0007669"/>
    <property type="project" value="InterPro"/>
</dbReference>
<dbReference type="InterPro" id="IPR027417">
    <property type="entry name" value="P-loop_NTPase"/>
</dbReference>
<evidence type="ECO:0000256" key="2">
    <source>
        <dbReference type="ARBA" id="ARBA00022448"/>
    </source>
</evidence>
<dbReference type="PANTHER" id="PTHR24221:SF397">
    <property type="entry name" value="ABC TRANSPORTER, ATP-BINDING TRANSMEMBRANE PROTEIN"/>
    <property type="match status" value="1"/>
</dbReference>
<evidence type="ECO:0000259" key="10">
    <source>
        <dbReference type="PROSITE" id="PS50893"/>
    </source>
</evidence>
<feature type="domain" description="ABC transporter" evidence="10">
    <location>
        <begin position="344"/>
        <end position="584"/>
    </location>
</feature>
<dbReference type="CDD" id="cd07346">
    <property type="entry name" value="ABC_6TM_exporters"/>
    <property type="match status" value="1"/>
</dbReference>
<keyword evidence="4 9" id="KW-0812">Transmembrane</keyword>
<keyword evidence="3" id="KW-1003">Cell membrane</keyword>
<dbReference type="PROSITE" id="PS50929">
    <property type="entry name" value="ABC_TM1F"/>
    <property type="match status" value="1"/>
</dbReference>
<dbReference type="Gene3D" id="3.40.50.300">
    <property type="entry name" value="P-loop containing nucleotide triphosphate hydrolases"/>
    <property type="match status" value="1"/>
</dbReference>
<evidence type="ECO:0000256" key="9">
    <source>
        <dbReference type="SAM" id="Phobius"/>
    </source>
</evidence>
<dbReference type="GO" id="GO:0034040">
    <property type="term" value="F:ATPase-coupled lipid transmembrane transporter activity"/>
    <property type="evidence" value="ECO:0007669"/>
    <property type="project" value="TreeGrafter"/>
</dbReference>
<dbReference type="InterPro" id="IPR003593">
    <property type="entry name" value="AAA+_ATPase"/>
</dbReference>
<dbReference type="GO" id="GO:0140359">
    <property type="term" value="F:ABC-type transporter activity"/>
    <property type="evidence" value="ECO:0007669"/>
    <property type="project" value="InterPro"/>
</dbReference>
<dbReference type="AlphaFoldDB" id="A0A133QHX7"/>
<dbReference type="SUPFAM" id="SSF52540">
    <property type="entry name" value="P-loop containing nucleoside triphosphate hydrolases"/>
    <property type="match status" value="1"/>
</dbReference>
<sequence>MNQNLFDAIKRYAGEKSSFIPIAMFLSGLSAVCSMFPYLYIYYIIDEVISHIHEGEYPSVISQYAYSALAFSCGGIFFYFLSLTFSHLGAFRIEREMRYQAMKRILSFPLVFFNQNTTGKIRKIIDDNVSITHSFVAHQLPDLVAAITMPIVFIVALFVFDWRFGVVTLCLLLLSAFFIKRMMGGEKSNSMRQYMNALEDMNTEAVEYIRGIPVVKTFQQSVFSFKGFHDAILRYRDWAYKYALSCCNPMRGFILSIQGMSIAFVFLFVLLLKLGYSSAALINPFIFYVIFTPLCVVIMNKIMHLGEAASLAREAIDRIGNLLSHPTLQEVATDKEYIPTDFSVTFENVSFSYTDDQSQEKKKQAVNNVSFTIPQGKTVALVGASGGGKSTIAKLIPRFADVNSGCIKIGGIDIRNISSKNLMSYITFVFQSSKLFKMSLLDNIRYAKPNATIEEVNKALAIAQCKDIIEKMPDGLNTIIGTKGVYLSGGEQQRISLARAILKDAPIIILDEATAFSDPENEHLFQQAFSAITQDKTVLTIAHRLSTIKDADSIIVVKDSEIKETGTHSDLIAQNGVYASMWAEYQKSISWKI</sequence>
<keyword evidence="5" id="KW-0547">Nucleotide-binding</keyword>
<dbReference type="SMART" id="SM00382">
    <property type="entry name" value="AAA"/>
    <property type="match status" value="1"/>
</dbReference>
<evidence type="ECO:0000256" key="8">
    <source>
        <dbReference type="ARBA" id="ARBA00023136"/>
    </source>
</evidence>
<keyword evidence="6 12" id="KW-0067">ATP-binding</keyword>
<evidence type="ECO:0000256" key="6">
    <source>
        <dbReference type="ARBA" id="ARBA00022840"/>
    </source>
</evidence>
<gene>
    <name evidence="12" type="ORF">HMPREF3226_00641</name>
</gene>
<organism evidence="12 13">
    <name type="scientific">Prevotella corporis</name>
    <dbReference type="NCBI Taxonomy" id="28128"/>
    <lineage>
        <taxon>Bacteria</taxon>
        <taxon>Pseudomonadati</taxon>
        <taxon>Bacteroidota</taxon>
        <taxon>Bacteroidia</taxon>
        <taxon>Bacteroidales</taxon>
        <taxon>Prevotellaceae</taxon>
        <taxon>Prevotella</taxon>
    </lineage>
</organism>
<feature type="transmembrane region" description="Helical" evidence="9">
    <location>
        <begin position="65"/>
        <end position="88"/>
    </location>
</feature>
<accession>A0A133QHX7</accession>
<evidence type="ECO:0000256" key="4">
    <source>
        <dbReference type="ARBA" id="ARBA00022692"/>
    </source>
</evidence>
<dbReference type="Pfam" id="PF00005">
    <property type="entry name" value="ABC_tran"/>
    <property type="match status" value="1"/>
</dbReference>
<dbReference type="Pfam" id="PF00664">
    <property type="entry name" value="ABC_membrane"/>
    <property type="match status" value="1"/>
</dbReference>
<dbReference type="InterPro" id="IPR011527">
    <property type="entry name" value="ABC1_TM_dom"/>
</dbReference>
<evidence type="ECO:0000256" key="5">
    <source>
        <dbReference type="ARBA" id="ARBA00022741"/>
    </source>
</evidence>
<dbReference type="PANTHER" id="PTHR24221">
    <property type="entry name" value="ATP-BINDING CASSETTE SUB-FAMILY B"/>
    <property type="match status" value="1"/>
</dbReference>
<proteinExistence type="predicted"/>
<dbReference type="RefSeq" id="WP_060940265.1">
    <property type="nucleotide sequence ID" value="NZ_KQ957203.1"/>
</dbReference>
<dbReference type="InterPro" id="IPR003439">
    <property type="entry name" value="ABC_transporter-like_ATP-bd"/>
</dbReference>